<dbReference type="Proteomes" id="UP000199233">
    <property type="component" value="Unassembled WGS sequence"/>
</dbReference>
<evidence type="ECO:0000313" key="3">
    <source>
        <dbReference type="Proteomes" id="UP000199233"/>
    </source>
</evidence>
<dbReference type="EMBL" id="FOFS01000001">
    <property type="protein sequence ID" value="SEP62786.1"/>
    <property type="molecule type" value="Genomic_DNA"/>
</dbReference>
<gene>
    <name evidence="2" type="ORF">SAMN04488038_10117</name>
</gene>
<dbReference type="AlphaFoldDB" id="A0A1H8ZEF8"/>
<proteinExistence type="predicted"/>
<dbReference type="RefSeq" id="WP_143068782.1">
    <property type="nucleotide sequence ID" value="NZ_FOFS01000001.1"/>
</dbReference>
<name>A0A1H8ZEF8_9GAMM</name>
<organism evidence="2 3">
    <name type="scientific">Solimonas aquatica</name>
    <dbReference type="NCBI Taxonomy" id="489703"/>
    <lineage>
        <taxon>Bacteria</taxon>
        <taxon>Pseudomonadati</taxon>
        <taxon>Pseudomonadota</taxon>
        <taxon>Gammaproteobacteria</taxon>
        <taxon>Nevskiales</taxon>
        <taxon>Nevskiaceae</taxon>
        <taxon>Solimonas</taxon>
    </lineage>
</organism>
<keyword evidence="3" id="KW-1185">Reference proteome</keyword>
<accession>A0A1H8ZEF8</accession>
<feature type="chain" id="PRO_5011663331" description="Repeat domain-containing protein" evidence="1">
    <location>
        <begin position="20"/>
        <end position="397"/>
    </location>
</feature>
<protein>
    <recommendedName>
        <fullName evidence="4">Repeat domain-containing protein</fullName>
    </recommendedName>
</protein>
<dbReference type="OrthoDB" id="9796789at2"/>
<sequence length="397" mass="41962">MQRTLALLLGCLCTLSATAAPLAQGQAFQVNQYSSGDQQRPALARSPGGGFVLAWDSDGQDGSQNGVYARRYSAQGLPLGNEFQVNEHRDNRQFAPRIAADAVGAFVVVWLSNSQDKIGIQLYARLFDAAGNPRGGEFRVDTDQHPVYTQFDVAMAADGRVVITWIERDNLLGSATVQNKTLYARRYGASGAAQGELITVYQTPLYLLRVPTVAMDGSGNFVLAWFVGADSIWARRYDAAGKARGGSFRVSPADASLIVDRPRIAADFAGNFALAWETGAAGDGSDSGVYLRSYDAGGRALMKATRLDSALLRNPEIALGGAGIVVAAHSSGVYAQCYGLNGAALDQAFRADTAAQPGTSLFADVAADASGNLVFAWQNFGDDGSGRGVFARLFSAC</sequence>
<evidence type="ECO:0000256" key="1">
    <source>
        <dbReference type="SAM" id="SignalP"/>
    </source>
</evidence>
<reference evidence="2 3" key="1">
    <citation type="submission" date="2016-10" db="EMBL/GenBank/DDBJ databases">
        <authorList>
            <person name="de Groot N.N."/>
        </authorList>
    </citation>
    <scope>NUCLEOTIDE SEQUENCE [LARGE SCALE GENOMIC DNA]</scope>
    <source>
        <strain evidence="2 3">DSM 25927</strain>
    </source>
</reference>
<evidence type="ECO:0008006" key="4">
    <source>
        <dbReference type="Google" id="ProtNLM"/>
    </source>
</evidence>
<keyword evidence="1" id="KW-0732">Signal</keyword>
<dbReference type="STRING" id="489703.SAMN04488038_10117"/>
<evidence type="ECO:0000313" key="2">
    <source>
        <dbReference type="EMBL" id="SEP62786.1"/>
    </source>
</evidence>
<feature type="signal peptide" evidence="1">
    <location>
        <begin position="1"/>
        <end position="19"/>
    </location>
</feature>